<keyword evidence="1" id="KW-0540">Nuclease</keyword>
<evidence type="ECO:0000313" key="7">
    <source>
        <dbReference type="Proteomes" id="UP000192639"/>
    </source>
</evidence>
<dbReference type="OrthoDB" id="446759at2759"/>
<dbReference type="PANTHER" id="PTHR12814">
    <property type="entry name" value="RNA-BINDING PROTEIN NOB1"/>
    <property type="match status" value="1"/>
</dbReference>
<dbReference type="Gene3D" id="3.40.50.1010">
    <property type="entry name" value="5'-nuclease"/>
    <property type="match status" value="1"/>
</dbReference>
<dbReference type="InterPro" id="IPR014881">
    <property type="entry name" value="NOB1_Zn-bd"/>
</dbReference>
<dbReference type="InterPro" id="IPR033411">
    <property type="entry name" value="Ribonuclease_PIN"/>
</dbReference>
<dbReference type="InterPro" id="IPR039907">
    <property type="entry name" value="NOB1"/>
</dbReference>
<keyword evidence="3" id="KW-0378">Hydrolase</keyword>
<dbReference type="GO" id="GO:0004521">
    <property type="term" value="F:RNA endonuclease activity"/>
    <property type="evidence" value="ECO:0007669"/>
    <property type="project" value="TreeGrafter"/>
</dbReference>
<dbReference type="Pfam" id="PF17146">
    <property type="entry name" value="PIN_6"/>
    <property type="match status" value="1"/>
</dbReference>
<dbReference type="Pfam" id="PF08772">
    <property type="entry name" value="Zn_ribbon_NOB1"/>
    <property type="match status" value="1"/>
</dbReference>
<feature type="domain" description="Ribonuclease PIN" evidence="5">
    <location>
        <begin position="9"/>
        <end position="90"/>
    </location>
</feature>
<dbReference type="AlphaFoldDB" id="A0A1Y1S5X4"/>
<evidence type="ECO:0000256" key="3">
    <source>
        <dbReference type="ARBA" id="ARBA00022801"/>
    </source>
</evidence>
<reference evidence="6 7" key="1">
    <citation type="journal article" date="2017" name="Environ. Microbiol.">
        <title>Decay of the glycolytic pathway and adaptation to intranuclear parasitism within Enterocytozoonidae microsporidia.</title>
        <authorList>
            <person name="Wiredu Boakye D."/>
            <person name="Jaroenlak P."/>
            <person name="Prachumwat A."/>
            <person name="Williams T.A."/>
            <person name="Bateman K.S."/>
            <person name="Itsathitphaisarn O."/>
            <person name="Sritunyalucksana K."/>
            <person name="Paszkiewicz K.H."/>
            <person name="Moore K.A."/>
            <person name="Stentiford G.D."/>
            <person name="Williams B.A."/>
        </authorList>
    </citation>
    <scope>NUCLEOTIDE SEQUENCE [LARGE SCALE GENOMIC DNA]</scope>
    <source>
        <strain evidence="6 7">GB1</strain>
    </source>
</reference>
<protein>
    <recommendedName>
        <fullName evidence="8">NOB1</fullName>
    </recommendedName>
</protein>
<dbReference type="GO" id="GO:0030490">
    <property type="term" value="P:maturation of SSU-rRNA"/>
    <property type="evidence" value="ECO:0007669"/>
    <property type="project" value="TreeGrafter"/>
</dbReference>
<dbReference type="Proteomes" id="UP000192639">
    <property type="component" value="Unassembled WGS sequence"/>
</dbReference>
<dbReference type="InterPro" id="IPR036283">
    <property type="entry name" value="NOB1_Zf-like_sf"/>
</dbReference>
<comment type="caution">
    <text evidence="6">The sequence shown here is derived from an EMBL/GenBank/DDBJ whole genome shotgun (WGS) entry which is preliminary data.</text>
</comment>
<dbReference type="Gene3D" id="6.20.210.10">
    <property type="entry name" value="Nin one binding (NOB1), Zn-ribbon-like"/>
    <property type="match status" value="1"/>
</dbReference>
<name>A0A1Y1S5X4_9MICR</name>
<keyword evidence="7" id="KW-1185">Reference proteome</keyword>
<organism evidence="6 7">
    <name type="scientific">Enterospora canceri</name>
    <dbReference type="NCBI Taxonomy" id="1081671"/>
    <lineage>
        <taxon>Eukaryota</taxon>
        <taxon>Fungi</taxon>
        <taxon>Fungi incertae sedis</taxon>
        <taxon>Microsporidia</taxon>
        <taxon>Enterocytozoonidae</taxon>
        <taxon>Enterospora</taxon>
    </lineage>
</organism>
<dbReference type="SUPFAM" id="SSF144206">
    <property type="entry name" value="NOB1 zinc finger-like"/>
    <property type="match status" value="1"/>
</dbReference>
<dbReference type="EMBL" id="LWDP01000047">
    <property type="protein sequence ID" value="ORD93801.1"/>
    <property type="molecule type" value="Genomic_DNA"/>
</dbReference>
<feature type="domain" description="Nin one binding (NOB1) Zn-ribbon-like" evidence="4">
    <location>
        <begin position="141"/>
        <end position="190"/>
    </location>
</feature>
<evidence type="ECO:0000259" key="5">
    <source>
        <dbReference type="Pfam" id="PF17146"/>
    </source>
</evidence>
<dbReference type="GO" id="GO:0016787">
    <property type="term" value="F:hydrolase activity"/>
    <property type="evidence" value="ECO:0007669"/>
    <property type="project" value="UniProtKB-KW"/>
</dbReference>
<accession>A0A1Y1S5X4</accession>
<evidence type="ECO:0000256" key="2">
    <source>
        <dbReference type="ARBA" id="ARBA00022723"/>
    </source>
</evidence>
<proteinExistence type="predicted"/>
<gene>
    <name evidence="6" type="ORF">ECANGB1_1537</name>
</gene>
<dbReference type="VEuPathDB" id="MicrosporidiaDB:ECANGB1_1537"/>
<evidence type="ECO:0000256" key="1">
    <source>
        <dbReference type="ARBA" id="ARBA00022722"/>
    </source>
</evidence>
<keyword evidence="2" id="KW-0479">Metal-binding</keyword>
<evidence type="ECO:0008006" key="8">
    <source>
        <dbReference type="Google" id="ProtNLM"/>
    </source>
</evidence>
<dbReference type="GO" id="GO:0046872">
    <property type="term" value="F:metal ion binding"/>
    <property type="evidence" value="ECO:0007669"/>
    <property type="project" value="UniProtKB-KW"/>
</dbReference>
<evidence type="ECO:0000259" key="4">
    <source>
        <dbReference type="Pfam" id="PF08772"/>
    </source>
</evidence>
<sequence length="226" mass="26321">MLNNNQIAVIDTCAILKRVDVGTIDVYTTEGVDNELRDKESREIIGQKYVNLKVRNPSEESIRKIREFLIDKKSNLSCVDIELVALFYEIHREVEEENGQDEWITAENYRKIKNVVMHTDDNGIRGVLDGLGLQESGLSDKYYKYRCFTCFRIYEDDIDFCKSCGYKTITRVGFIIKNGTEVMCLKKGYEQKEKKICDKNGNEIGCEDTVEYKKYIKHKKSKKYLS</sequence>
<dbReference type="GO" id="GO:0030688">
    <property type="term" value="C:preribosome, small subunit precursor"/>
    <property type="evidence" value="ECO:0007669"/>
    <property type="project" value="TreeGrafter"/>
</dbReference>
<dbReference type="PANTHER" id="PTHR12814:SF2">
    <property type="entry name" value="RNA-BINDING PROTEIN NOB1"/>
    <property type="match status" value="1"/>
</dbReference>
<evidence type="ECO:0000313" key="6">
    <source>
        <dbReference type="EMBL" id="ORD93801.1"/>
    </source>
</evidence>